<dbReference type="eggNOG" id="COG0791">
    <property type="taxonomic scope" value="Bacteria"/>
</dbReference>
<keyword evidence="3" id="KW-0378">Hydrolase</keyword>
<reference evidence="9 10" key="1">
    <citation type="journal article" date="2015" name="Genome Announc.">
        <title>Complete genome sequence of the human gut symbiont Roseburia hominis.</title>
        <authorList>
            <person name="Travis A.J."/>
            <person name="Kelly D."/>
            <person name="Flint H.J."/>
            <person name="Aminov R.I."/>
        </authorList>
    </citation>
    <scope>NUCLEOTIDE SEQUENCE [LARGE SCALE GENOMIC DNA]</scope>
    <source>
        <strain evidence="10">DSM 16839 / JCM 17582 / NCIMB 14029 / A2-183</strain>
    </source>
</reference>
<dbReference type="Gene3D" id="2.30.30.40">
    <property type="entry name" value="SH3 Domains"/>
    <property type="match status" value="2"/>
</dbReference>
<dbReference type="InterPro" id="IPR003646">
    <property type="entry name" value="SH3-like_bac-type"/>
</dbReference>
<feature type="chain" id="PRO_5039264229" evidence="6">
    <location>
        <begin position="27"/>
        <end position="424"/>
    </location>
</feature>
<feature type="domain" description="NlpC/P60" evidence="8">
    <location>
        <begin position="304"/>
        <end position="424"/>
    </location>
</feature>
<dbReference type="KEGG" id="rho:RHOM_08470"/>
<dbReference type="HOGENOM" id="CLU_016043_13_0_9"/>
<dbReference type="GO" id="GO:0008234">
    <property type="term" value="F:cysteine-type peptidase activity"/>
    <property type="evidence" value="ECO:0007669"/>
    <property type="project" value="UniProtKB-KW"/>
</dbReference>
<evidence type="ECO:0000256" key="2">
    <source>
        <dbReference type="ARBA" id="ARBA00022670"/>
    </source>
</evidence>
<dbReference type="PROSITE" id="PS51935">
    <property type="entry name" value="NLPC_P60"/>
    <property type="match status" value="1"/>
</dbReference>
<evidence type="ECO:0000259" key="8">
    <source>
        <dbReference type="PROSITE" id="PS51935"/>
    </source>
</evidence>
<dbReference type="PANTHER" id="PTHR47053:SF1">
    <property type="entry name" value="MUREIN DD-ENDOPEPTIDASE MEPH-RELATED"/>
    <property type="match status" value="1"/>
</dbReference>
<dbReference type="SUPFAM" id="SSF54001">
    <property type="entry name" value="Cysteine proteinases"/>
    <property type="match status" value="1"/>
</dbReference>
<evidence type="ECO:0000313" key="10">
    <source>
        <dbReference type="Proteomes" id="UP000008178"/>
    </source>
</evidence>
<dbReference type="SMART" id="SM00287">
    <property type="entry name" value="SH3b"/>
    <property type="match status" value="2"/>
</dbReference>
<dbReference type="PROSITE" id="PS51781">
    <property type="entry name" value="SH3B"/>
    <property type="match status" value="2"/>
</dbReference>
<feature type="compositionally biased region" description="Acidic residues" evidence="5">
    <location>
        <begin position="121"/>
        <end position="136"/>
    </location>
</feature>
<feature type="domain" description="SH3b" evidence="7">
    <location>
        <begin position="224"/>
        <end position="286"/>
    </location>
</feature>
<gene>
    <name evidence="9" type="ordered locus">RHOM_08470</name>
</gene>
<keyword evidence="10" id="KW-1185">Reference proteome</keyword>
<keyword evidence="2" id="KW-0645">Protease</keyword>
<evidence type="ECO:0000256" key="1">
    <source>
        <dbReference type="ARBA" id="ARBA00007074"/>
    </source>
</evidence>
<dbReference type="InterPro" id="IPR000064">
    <property type="entry name" value="NLP_P60_dom"/>
</dbReference>
<evidence type="ECO:0000259" key="7">
    <source>
        <dbReference type="PROSITE" id="PS51781"/>
    </source>
</evidence>
<dbReference type="eggNOG" id="COG3103">
    <property type="taxonomic scope" value="Bacteria"/>
</dbReference>
<dbReference type="EMBL" id="CP003040">
    <property type="protein sequence ID" value="AEN96807.1"/>
    <property type="molecule type" value="Genomic_DNA"/>
</dbReference>
<evidence type="ECO:0000256" key="6">
    <source>
        <dbReference type="SAM" id="SignalP"/>
    </source>
</evidence>
<dbReference type="InterPro" id="IPR038765">
    <property type="entry name" value="Papain-like_cys_pep_sf"/>
</dbReference>
<keyword evidence="4" id="KW-0788">Thiol protease</keyword>
<dbReference type="eggNOG" id="COG4991">
    <property type="taxonomic scope" value="Bacteria"/>
</dbReference>
<comment type="similarity">
    <text evidence="1">Belongs to the peptidase C40 family.</text>
</comment>
<dbReference type="Pfam" id="PF08239">
    <property type="entry name" value="SH3_3"/>
    <property type="match status" value="2"/>
</dbReference>
<evidence type="ECO:0000256" key="4">
    <source>
        <dbReference type="ARBA" id="ARBA00022807"/>
    </source>
</evidence>
<name>G2T331_ROSHA</name>
<dbReference type="Pfam" id="PF00877">
    <property type="entry name" value="NLPC_P60"/>
    <property type="match status" value="1"/>
</dbReference>
<feature type="region of interest" description="Disordered" evidence="5">
    <location>
        <begin position="116"/>
        <end position="142"/>
    </location>
</feature>
<dbReference type="Gene3D" id="3.90.1720.10">
    <property type="entry name" value="endopeptidase domain like (from Nostoc punctiforme)"/>
    <property type="match status" value="1"/>
</dbReference>
<dbReference type="InterPro" id="IPR051202">
    <property type="entry name" value="Peptidase_C40"/>
</dbReference>
<protein>
    <submittedName>
        <fullName evidence="9">N-acetylmuramoyl-L-alanine amidase, C-terminus</fullName>
    </submittedName>
</protein>
<evidence type="ECO:0000256" key="3">
    <source>
        <dbReference type="ARBA" id="ARBA00022801"/>
    </source>
</evidence>
<dbReference type="GO" id="GO:0006508">
    <property type="term" value="P:proteolysis"/>
    <property type="evidence" value="ECO:0007669"/>
    <property type="project" value="UniProtKB-KW"/>
</dbReference>
<dbReference type="STRING" id="585394.RHOM_08470"/>
<feature type="signal peptide" evidence="6">
    <location>
        <begin position="1"/>
        <end position="26"/>
    </location>
</feature>
<sequence length="424" mass="43917">MESHMKARLARIAGLVLAGTLVVSTAAIDQKSKNTDADTSATVASGVTSALSGSLSDAAMGVAGVSGMDIARTAQGQEAVEEGTESAEAGVDVDASTSSAAAGVSAELADAAAAASQAQDELTETESTEEQTESTEQDAAQQAASAYGYTNLGVANVEGNLNVRAAAGTDADVVGKMPNNAGCEILGVEGEWTQIKSGSVEGYVKSEYLLTGDAALARADEVKQTLATVTTTTLYVREQPNTDCAIVTMMPQGEELEVLEVLDGWVKINVDSDEGYVSSDYVEISTELLKAMTMTEIRYGQGVSDVRVSLVQYATQFVGNPYVWGGTSLTRGADCSGFVMSVFANYGISLPHSSGAQSNCGTKISASEAQPGDLFFYGNGSRINHVAIYIGNGQVVHASSPKSGIKISGAYYRTPVKVVRVINN</sequence>
<feature type="domain" description="SH3b" evidence="7">
    <location>
        <begin position="149"/>
        <end position="213"/>
    </location>
</feature>
<accession>G2T331</accession>
<evidence type="ECO:0000256" key="5">
    <source>
        <dbReference type="SAM" id="MobiDB-lite"/>
    </source>
</evidence>
<dbReference type="PANTHER" id="PTHR47053">
    <property type="entry name" value="MUREIN DD-ENDOPEPTIDASE MEPH-RELATED"/>
    <property type="match status" value="1"/>
</dbReference>
<evidence type="ECO:0000313" key="9">
    <source>
        <dbReference type="EMBL" id="AEN96807.1"/>
    </source>
</evidence>
<keyword evidence="6" id="KW-0732">Signal</keyword>
<dbReference type="AlphaFoldDB" id="G2T331"/>
<proteinExistence type="inferred from homology"/>
<organism evidence="9 10">
    <name type="scientific">Roseburia hominis (strain DSM 16839 / JCM 17582 / NCIMB 14029 / A2-183)</name>
    <dbReference type="NCBI Taxonomy" id="585394"/>
    <lineage>
        <taxon>Bacteria</taxon>
        <taxon>Bacillati</taxon>
        <taxon>Bacillota</taxon>
        <taxon>Clostridia</taxon>
        <taxon>Lachnospirales</taxon>
        <taxon>Lachnospiraceae</taxon>
        <taxon>Roseburia</taxon>
    </lineage>
</organism>
<dbReference type="Proteomes" id="UP000008178">
    <property type="component" value="Chromosome"/>
</dbReference>